<evidence type="ECO:0000313" key="4">
    <source>
        <dbReference type="Proteomes" id="UP000283509"/>
    </source>
</evidence>
<feature type="compositionally biased region" description="Basic and acidic residues" evidence="1">
    <location>
        <begin position="1940"/>
        <end position="1949"/>
    </location>
</feature>
<feature type="region of interest" description="Disordered" evidence="1">
    <location>
        <begin position="1199"/>
        <end position="1219"/>
    </location>
</feature>
<organism evidence="3 4">
    <name type="scientific">Penaeus vannamei</name>
    <name type="common">Whiteleg shrimp</name>
    <name type="synonym">Litopenaeus vannamei</name>
    <dbReference type="NCBI Taxonomy" id="6689"/>
    <lineage>
        <taxon>Eukaryota</taxon>
        <taxon>Metazoa</taxon>
        <taxon>Ecdysozoa</taxon>
        <taxon>Arthropoda</taxon>
        <taxon>Crustacea</taxon>
        <taxon>Multicrustacea</taxon>
        <taxon>Malacostraca</taxon>
        <taxon>Eumalacostraca</taxon>
        <taxon>Eucarida</taxon>
        <taxon>Decapoda</taxon>
        <taxon>Dendrobranchiata</taxon>
        <taxon>Penaeoidea</taxon>
        <taxon>Penaeidae</taxon>
        <taxon>Penaeus</taxon>
    </lineage>
</organism>
<evidence type="ECO:0000313" key="3">
    <source>
        <dbReference type="EMBL" id="ROT77868.1"/>
    </source>
</evidence>
<feature type="compositionally biased region" description="Polar residues" evidence="1">
    <location>
        <begin position="2282"/>
        <end position="2297"/>
    </location>
</feature>
<feature type="region of interest" description="Disordered" evidence="1">
    <location>
        <begin position="722"/>
        <end position="747"/>
    </location>
</feature>
<evidence type="ECO:0000259" key="2">
    <source>
        <dbReference type="Pfam" id="PF14649"/>
    </source>
</evidence>
<reference evidence="3 4" key="1">
    <citation type="submission" date="2018-04" db="EMBL/GenBank/DDBJ databases">
        <authorList>
            <person name="Zhang X."/>
            <person name="Yuan J."/>
            <person name="Li F."/>
            <person name="Xiang J."/>
        </authorList>
    </citation>
    <scope>NUCLEOTIDE SEQUENCE [LARGE SCALE GENOMIC DNA]</scope>
    <source>
        <tissue evidence="3">Muscle</tissue>
    </source>
</reference>
<dbReference type="Pfam" id="PF14649">
    <property type="entry name" value="Spatacsin_C"/>
    <property type="match status" value="1"/>
</dbReference>
<feature type="region of interest" description="Disordered" evidence="1">
    <location>
        <begin position="671"/>
        <end position="699"/>
    </location>
</feature>
<dbReference type="GO" id="GO:0005737">
    <property type="term" value="C:cytoplasm"/>
    <property type="evidence" value="ECO:0007669"/>
    <property type="project" value="TreeGrafter"/>
</dbReference>
<keyword evidence="4" id="KW-1185">Reference proteome</keyword>
<dbReference type="Proteomes" id="UP000283509">
    <property type="component" value="Unassembled WGS sequence"/>
</dbReference>
<dbReference type="InterPro" id="IPR028103">
    <property type="entry name" value="Spatacsin"/>
</dbReference>
<dbReference type="GO" id="GO:0045202">
    <property type="term" value="C:synapse"/>
    <property type="evidence" value="ECO:0007669"/>
    <property type="project" value="TreeGrafter"/>
</dbReference>
<proteinExistence type="predicted"/>
<feature type="region of interest" description="Disordered" evidence="1">
    <location>
        <begin position="2282"/>
        <end position="2325"/>
    </location>
</feature>
<reference evidence="3 4" key="2">
    <citation type="submission" date="2019-01" db="EMBL/GenBank/DDBJ databases">
        <title>The decoding of complex shrimp genome reveals the adaptation for benthos swimmer, frequently molting mechanism and breeding impact on genome.</title>
        <authorList>
            <person name="Sun Y."/>
            <person name="Gao Y."/>
            <person name="Yu Y."/>
        </authorList>
    </citation>
    <scope>NUCLEOTIDE SEQUENCE [LARGE SCALE GENOMIC DNA]</scope>
    <source>
        <tissue evidence="3">Muscle</tissue>
    </source>
</reference>
<evidence type="ECO:0000256" key="1">
    <source>
        <dbReference type="SAM" id="MobiDB-lite"/>
    </source>
</evidence>
<dbReference type="GO" id="GO:0008088">
    <property type="term" value="P:axo-dendritic transport"/>
    <property type="evidence" value="ECO:0007669"/>
    <property type="project" value="TreeGrafter"/>
</dbReference>
<gene>
    <name evidence="3" type="ORF">C7M84_003425</name>
</gene>
<feature type="region of interest" description="Disordered" evidence="1">
    <location>
        <begin position="1940"/>
        <end position="1961"/>
    </location>
</feature>
<feature type="compositionally biased region" description="Polar residues" evidence="1">
    <location>
        <begin position="1339"/>
        <end position="1355"/>
    </location>
</feature>
<dbReference type="GO" id="GO:0030425">
    <property type="term" value="C:dendrite"/>
    <property type="evidence" value="ECO:0007669"/>
    <property type="project" value="TreeGrafter"/>
</dbReference>
<feature type="region of interest" description="Disordered" evidence="1">
    <location>
        <begin position="1338"/>
        <end position="1357"/>
    </location>
</feature>
<dbReference type="OrthoDB" id="2018754at2759"/>
<dbReference type="STRING" id="6689.A0A423TN20"/>
<protein>
    <submittedName>
        <fullName evidence="3">Putative spatacsin isoform X1</fullName>
    </submittedName>
</protein>
<dbReference type="InterPro" id="IPR028107">
    <property type="entry name" value="Spatacsin_C_dom"/>
</dbReference>
<dbReference type="EMBL" id="QCYY01001463">
    <property type="protein sequence ID" value="ROT77868.1"/>
    <property type="molecule type" value="Genomic_DNA"/>
</dbReference>
<dbReference type="PANTHER" id="PTHR13650:SF0">
    <property type="entry name" value="SPATACSIN"/>
    <property type="match status" value="1"/>
</dbReference>
<dbReference type="GO" id="GO:0007268">
    <property type="term" value="P:chemical synaptic transmission"/>
    <property type="evidence" value="ECO:0007669"/>
    <property type="project" value="TreeGrafter"/>
</dbReference>
<accession>A0A423TN20</accession>
<feature type="region of interest" description="Disordered" evidence="1">
    <location>
        <begin position="1835"/>
        <end position="1885"/>
    </location>
</feature>
<sequence length="2533" mass="283586">MSAHHRNVNKLVVVKKLTDISYPIEQVLRAELESNNRGFLTLLGDGRLILTAWINKKVTSKIVEDASDACWQHGSESEVVIVCHNGALVRYSLHFDTGLSCSLQLSAPSLLSLIREKDSSVRSLRSPKIWGHTIEHILLQPQSDRLVLLATNAGGRPTAKGVLRTPPLRTAHLNNDKILAQPVTGSDLYEYDTKTCKIHEIVNLGLQRMGSDFIEWGTLAASLTGDTIAAVDSERHLYVTNFRHRVSLGRRGRVNRSRVTLHQLELPPLLYRASRHHTRNAPPASLLTLDGVAMLMDEDASISSLDSEVDLGELLGAMDDALKEQNMAKVTEVKALVEQGLSVFLSSCNHQEGWLGLAEMRAQQYGQLANLLLSYIPQYAECYESYSLALALKDLSRHHFISVREEMSNVLQYVDSESISQMVLQMTEQVSFYFRSVEQLQLPQEGSGHKELSKQHAVWGEKPMKEILEDALQRGLVKAAESYLQLKPWVYGAVTTNMVISTCIDIARQKETENSKAEILMNMDDCYNEALKQILHSSDDLFEVQVLGTVLGARSLLSVVETHAVNLVINIHRTLPDLLTLPPQVWTELVKLGDASADAVTGPMTVKQVSQWTPLSMMLVMTDLYACTADPEILQSVDADVMWQYLLHQHDIRNLKKWILLEFNGQDQDQEGDVTLREEQAWSDPAYRSPRRSQPTASMPETLGEISETKHLGPNLFSGPQYGSEFGSSPQSQDELSIESTSLGPGDADTWSVQSFEVHDRRDTLWSVQHFKPITQSMVDLVVIAKEAFVEVVLNILARYGVFITKEKKDPQLLMRRLLVSGAFELVSSFKGNHSCQVLERDIHTTLLKFFGDNDFVLPAYDYVEHFSPDGGNELLVDLEMPPWANLIVAFRKLGESHSKDTIYDLSLKNLSLLSEKCQNPEELHLPAFLTMLFAPSSSLENFITCNPDKLEATDEGEISSLYAILSKHNTTPKQVIEGLSLKYPYLEKLKKKTNEATLDVTMYDLLCGNVPYDIARLFTWQPGNKQGYDEDGKLPCFSDEELISNYGLQHSLDFMYYLREARPTYACAAIMTSMYLNKSKKKVEDVKGAIYGLALGCWPERAISAACVAVLLMTGLPANPLRTILAAAFQILQARNESCAKLKWEKRQAQEHLTTTEIKDLLHQLCEVSTRVTAAKMVLKMLEDCVMMALMEKAKEDQSALNERAEKEDTKKDDSTEKNKLSIEHVQTFMEGMRLCMEFCCIYELPWPTRLLKHLAELDQWLLFLASAQIYKFPRDEVLKAAESFRSIALREHMLFALTHIYYYREGREPRERSREGSRRTRSSLYSRIGIKVREDSLSPTQSSDENPRSTSPSEPEVSIIDDALSFTTTETCHDFGIDSWLSYRHNDIYSILLTCHQRENAASELVTAAVALNIPILCVFAACYERHNVFTCLSVWLYTQLPKAAKKTLHQHLIKSEIYMSLINDNSKLKQPEGNCCRTCDNNVLQALQDDLKWILLAHISKGSVDVAVEGLKIFLPNSPILSLLLAIKEVNGMCCKEKVEKYLSASASALENEICLESYAASGRREWSTRTMIDIIGKALDEFITNSHLQCYFLSAITAISQQPPFSSHNVNWTLIGQLCKALGSVKHQVTFLDLLWCFETGELKTYANSIVSCLSENRYFSEALSVSQLTSLPIFTIVCAQLRAEFEKNQGTVIENLSNLEDYLAKSHKRLCQESVPPEHAATCFISISKELSDPAMKYLCLQYVVIWVSKEDIPADLTDIKESLECEMWESYIQAILNKESNLSKGMIKPPSHLGVWPWEGQDGTSPLDRKLIITSAELKSEIVPQLVSEDKELKHKSQDTASTKEGDLGSPDRTRDINNDTPGKEEEREGESQSKNARDKATQYLVDMCIDEGMLSTAYRILVFFHQSNRNMETLLSLLGLADGSEVEEGGGEEKEACAEFRRTSPPQSVGRRGRTRSRGISVCSGLSVISLDPEDEIGLKTPTLIKMSTELTHGRNTAERIVMLYRVAAALDLSYVYVIHHPTPITLVSLVLRLNVGGVIQLARDLIHALPVPQSSIASFLCEEAVATITAGPSATQRDRLLLWEELETHWCEMITLCEDPSSLGNQLLLVGQRIGSSHPDQVEKVHSMSVELVIRAHDCFTAASNMEGISTVLRTALALTGSLLQHSQWSLMVRLLTGIGRYSEMSYVIDALREHDQFEPLLGRGSDPRGCKKGLDRALVHYLRSKYPEDTETLRLVALHFLLYSEVAEMWATDAEKAVEKVLEATVDLGVSCSTGMTSPPVRSTPNKNSTREMSTKNTPRKSTPMKGLSSPTGAGRSFPANDQFDPDYLHNADSKLLVQAMHSYAHAAQYYMQDQQLATAVEYSRQAELVALQTAHVRNATSGSALRLLKLSPGGVRCVTTRLLRVCEAQLVGRAYNLSVDWGAALYQQFINKGDENYLTEYLAHCTLSPEIVLDVIKKLEHDGVTKERQERVALLLKHVQEADVVYRVASQLGLRGTVDACLASSSAPYLRDTVFTKGFTYGS</sequence>
<comment type="caution">
    <text evidence="3">The sequence shown here is derived from an EMBL/GenBank/DDBJ whole genome shotgun (WGS) entry which is preliminary data.</text>
</comment>
<dbReference type="PANTHER" id="PTHR13650">
    <property type="entry name" value="SPATACSIN"/>
    <property type="match status" value="1"/>
</dbReference>
<dbReference type="GO" id="GO:0007409">
    <property type="term" value="P:axonogenesis"/>
    <property type="evidence" value="ECO:0007669"/>
    <property type="project" value="TreeGrafter"/>
</dbReference>
<dbReference type="GO" id="GO:0030424">
    <property type="term" value="C:axon"/>
    <property type="evidence" value="ECO:0007669"/>
    <property type="project" value="TreeGrafter"/>
</dbReference>
<feature type="domain" description="Spatacsin C-terminal" evidence="2">
    <location>
        <begin position="2111"/>
        <end position="2470"/>
    </location>
</feature>
<dbReference type="GO" id="GO:0048489">
    <property type="term" value="P:synaptic vesicle transport"/>
    <property type="evidence" value="ECO:0007669"/>
    <property type="project" value="TreeGrafter"/>
</dbReference>
<feature type="compositionally biased region" description="Polar residues" evidence="1">
    <location>
        <begin position="726"/>
        <end position="743"/>
    </location>
</feature>
<name>A0A423TN20_PENVA</name>